<dbReference type="GeneID" id="111084446"/>
<feature type="domain" description="Chitin-binding type-2" evidence="2">
    <location>
        <begin position="215"/>
        <end position="278"/>
    </location>
</feature>
<evidence type="ECO:0000256" key="1">
    <source>
        <dbReference type="SAM" id="MobiDB-lite"/>
    </source>
</evidence>
<feature type="domain" description="Chitin-binding type-2" evidence="2">
    <location>
        <begin position="104"/>
        <end position="167"/>
    </location>
</feature>
<reference evidence="4" key="1">
    <citation type="submission" date="2025-08" db="UniProtKB">
        <authorList>
            <consortium name="RefSeq"/>
        </authorList>
    </citation>
    <scope>IDENTIFICATION</scope>
    <source>
        <tissue evidence="4">Muscle</tissue>
    </source>
</reference>
<dbReference type="Pfam" id="PF01607">
    <property type="entry name" value="CBM_14"/>
    <property type="match status" value="2"/>
</dbReference>
<dbReference type="Proteomes" id="UP000694941">
    <property type="component" value="Unplaced"/>
</dbReference>
<sequence length="324" mass="37586">MPQHRDHFHPIPNTQLLRSSVSDRIETSRIDISKSTGGDDLADDTVPESVKRSRANVDQVNRPRGARRLRKRRRRMRKIKRSVDISKPLLPSEVETWRIPHRTSFHCADKVAGSIYGDIETDCEMFHVCIPLGKGKLLDYRLFCANGTAFNQKTGTCQYKETFECLKVNKHFTYDKVRHYLLGGKPVERKPYKYEKRSRRDVIPERSDQTKPITSFTCDDKPPGGYYADYDTGCRLFHLCAPANEGITIDLKFWCGNDTIFNHRTLTCEPLGEASCEPDPNLSINDQLFVLKQTSRIEESHDQKEKDYRKFQYLEENEQSLYVS</sequence>
<evidence type="ECO:0000259" key="2">
    <source>
        <dbReference type="PROSITE" id="PS50940"/>
    </source>
</evidence>
<dbReference type="InterPro" id="IPR052976">
    <property type="entry name" value="Scoloptoxin-like"/>
</dbReference>
<evidence type="ECO:0000313" key="4">
    <source>
        <dbReference type="RefSeq" id="XP_022236863.1"/>
    </source>
</evidence>
<dbReference type="InterPro" id="IPR002557">
    <property type="entry name" value="Chitin-bd_dom"/>
</dbReference>
<keyword evidence="3" id="KW-1185">Reference proteome</keyword>
<gene>
    <name evidence="4" type="primary">LOC111084446</name>
</gene>
<dbReference type="PANTHER" id="PTHR22933">
    <property type="entry name" value="FI18007P1-RELATED"/>
    <property type="match status" value="1"/>
</dbReference>
<dbReference type="Gene3D" id="2.170.140.10">
    <property type="entry name" value="Chitin binding domain"/>
    <property type="match status" value="1"/>
</dbReference>
<dbReference type="PROSITE" id="PS50940">
    <property type="entry name" value="CHIT_BIND_II"/>
    <property type="match status" value="2"/>
</dbReference>
<feature type="region of interest" description="Disordered" evidence="1">
    <location>
        <begin position="30"/>
        <end position="52"/>
    </location>
</feature>
<dbReference type="SMART" id="SM00494">
    <property type="entry name" value="ChtBD2"/>
    <property type="match status" value="2"/>
</dbReference>
<accession>A0ABM1RZQ8</accession>
<protein>
    <submittedName>
        <fullName evidence="4">Uncharacterized protein LOC111084446</fullName>
    </submittedName>
</protein>
<dbReference type="SUPFAM" id="SSF57625">
    <property type="entry name" value="Invertebrate chitin-binding proteins"/>
    <property type="match status" value="2"/>
</dbReference>
<dbReference type="PANTHER" id="PTHR22933:SF43">
    <property type="entry name" value="LP10131P"/>
    <property type="match status" value="1"/>
</dbReference>
<dbReference type="RefSeq" id="XP_022236863.1">
    <property type="nucleotide sequence ID" value="XM_022381155.1"/>
</dbReference>
<evidence type="ECO:0000313" key="3">
    <source>
        <dbReference type="Proteomes" id="UP000694941"/>
    </source>
</evidence>
<proteinExistence type="predicted"/>
<name>A0ABM1RZQ8_LIMPO</name>
<dbReference type="InterPro" id="IPR036508">
    <property type="entry name" value="Chitin-bd_dom_sf"/>
</dbReference>
<organism evidence="3 4">
    <name type="scientific">Limulus polyphemus</name>
    <name type="common">Atlantic horseshoe crab</name>
    <dbReference type="NCBI Taxonomy" id="6850"/>
    <lineage>
        <taxon>Eukaryota</taxon>
        <taxon>Metazoa</taxon>
        <taxon>Ecdysozoa</taxon>
        <taxon>Arthropoda</taxon>
        <taxon>Chelicerata</taxon>
        <taxon>Merostomata</taxon>
        <taxon>Xiphosura</taxon>
        <taxon>Limulidae</taxon>
        <taxon>Limulus</taxon>
    </lineage>
</organism>